<evidence type="ECO:0000313" key="2">
    <source>
        <dbReference type="EMBL" id="GGM33213.1"/>
    </source>
</evidence>
<evidence type="ECO:0000313" key="3">
    <source>
        <dbReference type="Proteomes" id="UP000637578"/>
    </source>
</evidence>
<dbReference type="EMBL" id="BMMK01000001">
    <property type="protein sequence ID" value="GGM33213.1"/>
    <property type="molecule type" value="Genomic_DNA"/>
</dbReference>
<dbReference type="Proteomes" id="UP000637578">
    <property type="component" value="Unassembled WGS sequence"/>
</dbReference>
<organism evidence="2 3">
    <name type="scientific">Longimycelium tulufanense</name>
    <dbReference type="NCBI Taxonomy" id="907463"/>
    <lineage>
        <taxon>Bacteria</taxon>
        <taxon>Bacillati</taxon>
        <taxon>Actinomycetota</taxon>
        <taxon>Actinomycetes</taxon>
        <taxon>Pseudonocardiales</taxon>
        <taxon>Pseudonocardiaceae</taxon>
        <taxon>Longimycelium</taxon>
    </lineage>
</organism>
<keyword evidence="3" id="KW-1185">Reference proteome</keyword>
<accession>A0A8J3C9A8</accession>
<reference evidence="2" key="2">
    <citation type="submission" date="2020-09" db="EMBL/GenBank/DDBJ databases">
        <authorList>
            <person name="Sun Q."/>
            <person name="Zhou Y."/>
        </authorList>
    </citation>
    <scope>NUCLEOTIDE SEQUENCE</scope>
    <source>
        <strain evidence="2">CGMCC 4.5737</strain>
    </source>
</reference>
<feature type="domain" description="Thiopeptide-type bacteriocin biosynthesis" evidence="1">
    <location>
        <begin position="74"/>
        <end position="332"/>
    </location>
</feature>
<dbReference type="InterPro" id="IPR023809">
    <property type="entry name" value="Thiopep_bacteriocin_synth_dom"/>
</dbReference>
<gene>
    <name evidence="2" type="ORF">GCM10012275_00850</name>
</gene>
<reference evidence="2" key="1">
    <citation type="journal article" date="2014" name="Int. J. Syst. Evol. Microbiol.">
        <title>Complete genome sequence of Corynebacterium casei LMG S-19264T (=DSM 44701T), isolated from a smear-ripened cheese.</title>
        <authorList>
            <consortium name="US DOE Joint Genome Institute (JGI-PGF)"/>
            <person name="Walter F."/>
            <person name="Albersmeier A."/>
            <person name="Kalinowski J."/>
            <person name="Ruckert C."/>
        </authorList>
    </citation>
    <scope>NUCLEOTIDE SEQUENCE</scope>
    <source>
        <strain evidence="2">CGMCC 4.5737</strain>
    </source>
</reference>
<dbReference type="AlphaFoldDB" id="A0A8J3C9A8"/>
<dbReference type="RefSeq" id="WP_189052784.1">
    <property type="nucleotide sequence ID" value="NZ_BMMK01000001.1"/>
</dbReference>
<dbReference type="Pfam" id="PF14028">
    <property type="entry name" value="Lant_dehydr_C"/>
    <property type="match status" value="1"/>
</dbReference>
<protein>
    <recommendedName>
        <fullName evidence="1">Thiopeptide-type bacteriocin biosynthesis domain-containing protein</fullName>
    </recommendedName>
</protein>
<dbReference type="NCBIfam" id="TIGR03891">
    <property type="entry name" value="thiopep_ocin"/>
    <property type="match status" value="1"/>
</dbReference>
<evidence type="ECO:0000259" key="1">
    <source>
        <dbReference type="Pfam" id="PF14028"/>
    </source>
</evidence>
<name>A0A8J3C9A8_9PSEU</name>
<comment type="caution">
    <text evidence="2">The sequence shown here is derived from an EMBL/GenBank/DDBJ whole genome shotgun (WGS) entry which is preliminary data.</text>
</comment>
<sequence length="342" mass="37115">MVAHHDHDGSGTDPPVSGGAVVVAGRTLPLTELLAGCLRTLRGAPPGDPALADAQRAFLAGGLGALTDTPDREWVQVGLVPRADARTALYGLVSDIAHELLDRGLATNFFFMHKPPGLRVRFQAAPDRYEETRRRILGWSEELRGHSGVATVLPAVYEPEANLFGGPASMRHVHDLFTVDSLAWLAVHGRDGPEPASTWAVSLLMLRAVFEGLGVEGCEHWDVWDRVRTETGRRLSTQARTAAGVDDAAPRLRRLWDAPDVLLGLLPGWAQRVVERHRGEALSVAHGWRSEYFQTRQACVGPRRAAAFYVVFHWNRAGLPAARQVLLAETLATPAEVEGGAA</sequence>
<proteinExistence type="predicted"/>